<feature type="region of interest" description="Disordered" evidence="1">
    <location>
        <begin position="1"/>
        <end position="34"/>
    </location>
</feature>
<proteinExistence type="predicted"/>
<evidence type="ECO:0000313" key="2">
    <source>
        <dbReference type="Ensembl" id="ENSMMNP00015020107.1"/>
    </source>
</evidence>
<reference evidence="2" key="2">
    <citation type="submission" date="2025-09" db="UniProtKB">
        <authorList>
            <consortium name="Ensembl"/>
        </authorList>
    </citation>
    <scope>IDENTIFICATION</scope>
</reference>
<feature type="compositionally biased region" description="Low complexity" evidence="1">
    <location>
        <begin position="9"/>
        <end position="20"/>
    </location>
</feature>
<dbReference type="GeneTree" id="ENSGT01050000245614"/>
<name>A0A8C6BQ76_MONMO</name>
<evidence type="ECO:0000313" key="3">
    <source>
        <dbReference type="Proteomes" id="UP000694561"/>
    </source>
</evidence>
<organism evidence="2 3">
    <name type="scientific">Monodon monoceros</name>
    <name type="common">Narwhal</name>
    <name type="synonym">Ceratodon monodon</name>
    <dbReference type="NCBI Taxonomy" id="40151"/>
    <lineage>
        <taxon>Eukaryota</taxon>
        <taxon>Metazoa</taxon>
        <taxon>Chordata</taxon>
        <taxon>Craniata</taxon>
        <taxon>Vertebrata</taxon>
        <taxon>Euteleostomi</taxon>
        <taxon>Mammalia</taxon>
        <taxon>Eutheria</taxon>
        <taxon>Laurasiatheria</taxon>
        <taxon>Artiodactyla</taxon>
        <taxon>Whippomorpha</taxon>
        <taxon>Cetacea</taxon>
        <taxon>Odontoceti</taxon>
        <taxon>Monodontidae</taxon>
        <taxon>Monodon</taxon>
    </lineage>
</organism>
<dbReference type="Ensembl" id="ENSMMNT00015022100.1">
    <property type="protein sequence ID" value="ENSMMNP00015020107.1"/>
    <property type="gene ID" value="ENSMMNG00015014775.1"/>
</dbReference>
<accession>A0A8C6BQ76</accession>
<sequence>MAADTATIPSPHAAPPAGSSTVHFKQRRAPEQPFPEATLFLTKNENPGRIFSDGSSKAAGAPCCFLGCNKPLVFSCASSNRRAWWRAPVVPATREAEAGGSLEPRSSGLYSGIAPVNSHCTPAWAT</sequence>
<evidence type="ECO:0000256" key="1">
    <source>
        <dbReference type="SAM" id="MobiDB-lite"/>
    </source>
</evidence>
<dbReference type="AlphaFoldDB" id="A0A8C6BQ76"/>
<reference evidence="2" key="1">
    <citation type="submission" date="2025-08" db="UniProtKB">
        <authorList>
            <consortium name="Ensembl"/>
        </authorList>
    </citation>
    <scope>IDENTIFICATION</scope>
</reference>
<dbReference type="Proteomes" id="UP000694561">
    <property type="component" value="Unplaced"/>
</dbReference>
<protein>
    <submittedName>
        <fullName evidence="2">Uncharacterized protein</fullName>
    </submittedName>
</protein>
<keyword evidence="3" id="KW-1185">Reference proteome</keyword>